<dbReference type="InterPro" id="IPR003331">
    <property type="entry name" value="UDP_GlcNAc_Epimerase_2_dom"/>
</dbReference>
<dbReference type="OrthoDB" id="9803238at2"/>
<dbReference type="EMBL" id="NXLU01000001">
    <property type="protein sequence ID" value="RDU69929.1"/>
    <property type="molecule type" value="Genomic_DNA"/>
</dbReference>
<dbReference type="AlphaFoldDB" id="A0A3D8IXC0"/>
<evidence type="ECO:0000313" key="4">
    <source>
        <dbReference type="Proteomes" id="UP000257067"/>
    </source>
</evidence>
<keyword evidence="1" id="KW-0413">Isomerase</keyword>
<feature type="domain" description="UDP-N-acetylglucosamine 2-epimerase" evidence="2">
    <location>
        <begin position="28"/>
        <end position="308"/>
    </location>
</feature>
<evidence type="ECO:0000259" key="2">
    <source>
        <dbReference type="Pfam" id="PF02350"/>
    </source>
</evidence>
<reference evidence="3 4" key="1">
    <citation type="submission" date="2018-04" db="EMBL/GenBank/DDBJ databases">
        <title>Novel Campyloabacter and Helicobacter Species and Strains.</title>
        <authorList>
            <person name="Mannion A.J."/>
            <person name="Shen Z."/>
            <person name="Fox J.G."/>
        </authorList>
    </citation>
    <scope>NUCLEOTIDE SEQUENCE [LARGE SCALE GENOMIC DNA]</scope>
    <source>
        <strain evidence="3 4">ATCC 700242</strain>
    </source>
</reference>
<keyword evidence="4" id="KW-1185">Reference proteome</keyword>
<protein>
    <submittedName>
        <fullName evidence="3">UDP-N-acetylglucosamine 2-epimerase (Non-hydrolyzing)</fullName>
    </submittedName>
</protein>
<dbReference type="GO" id="GO:0016853">
    <property type="term" value="F:isomerase activity"/>
    <property type="evidence" value="ECO:0007669"/>
    <property type="project" value="UniProtKB-KW"/>
</dbReference>
<dbReference type="RefSeq" id="WP_104723642.1">
    <property type="nucleotide sequence ID" value="NZ_FZNE01000002.1"/>
</dbReference>
<dbReference type="InterPro" id="IPR029767">
    <property type="entry name" value="WecB-like"/>
</dbReference>
<dbReference type="NCBIfam" id="TIGR00236">
    <property type="entry name" value="wecB"/>
    <property type="match status" value="1"/>
</dbReference>
<evidence type="ECO:0000313" key="3">
    <source>
        <dbReference type="EMBL" id="RDU69929.1"/>
    </source>
</evidence>
<evidence type="ECO:0000256" key="1">
    <source>
        <dbReference type="RuleBase" id="RU003513"/>
    </source>
</evidence>
<comment type="caution">
    <text evidence="3">The sequence shown here is derived from an EMBL/GenBank/DDBJ whole genome shotgun (WGS) entry which is preliminary data.</text>
</comment>
<dbReference type="CDD" id="cd03786">
    <property type="entry name" value="GTB_UDP-GlcNAc_2-Epimerase"/>
    <property type="match status" value="1"/>
</dbReference>
<dbReference type="PANTHER" id="PTHR43174">
    <property type="entry name" value="UDP-N-ACETYLGLUCOSAMINE 2-EPIMERASE"/>
    <property type="match status" value="1"/>
</dbReference>
<accession>A0A3D8IXC0</accession>
<dbReference type="PANTHER" id="PTHR43174:SF1">
    <property type="entry name" value="UDP-N-ACETYLGLUCOSAMINE 2-EPIMERASE"/>
    <property type="match status" value="1"/>
</dbReference>
<gene>
    <name evidence="3" type="ORF">CQA62_00505</name>
</gene>
<dbReference type="Pfam" id="PF02350">
    <property type="entry name" value="Epimerase_2"/>
    <property type="match status" value="1"/>
</dbReference>
<dbReference type="Proteomes" id="UP000257067">
    <property type="component" value="Unassembled WGS sequence"/>
</dbReference>
<organism evidence="3 4">
    <name type="scientific">Helicobacter cholecystus</name>
    <dbReference type="NCBI Taxonomy" id="45498"/>
    <lineage>
        <taxon>Bacteria</taxon>
        <taxon>Pseudomonadati</taxon>
        <taxon>Campylobacterota</taxon>
        <taxon>Epsilonproteobacteria</taxon>
        <taxon>Campylobacterales</taxon>
        <taxon>Helicobacteraceae</taxon>
        <taxon>Helicobacter</taxon>
    </lineage>
</organism>
<sequence length="347" mass="39107">MRILSILGARPQFIKHASLQKHFVEFGIDEVLLHTGQHFDDNMSKVFFSSLSLKPPTLQLEIQSTNSLIQLGEMLGEMQKRVGGERFDWVIVYGDTTSTLAGSLFAKENSLALAHIEAGVRSFDMNMPEERNRVLCDQLSDKLFAPNESACENLLKEGVRGDVILSGDVMEEGFELFSPLAQKPEGLSEESFILCTLHRQSNVDHQDRLHFLLEGLGKIPTKILLPLHPRTKKRLEEFSLSLPRNIIALPPQGYLQTLWLLKNAQMVMTDSGGLQKEAVYAKKPCLILREVSEWGEFVECGASYLLGNMELNEAYSKTLLNFLPLDLNLKEKPTLKIVKELLKEKKG</sequence>
<dbReference type="Gene3D" id="3.40.50.2000">
    <property type="entry name" value="Glycogen Phosphorylase B"/>
    <property type="match status" value="2"/>
</dbReference>
<proteinExistence type="inferred from homology"/>
<dbReference type="SUPFAM" id="SSF53756">
    <property type="entry name" value="UDP-Glycosyltransferase/glycogen phosphorylase"/>
    <property type="match status" value="1"/>
</dbReference>
<name>A0A3D8IXC0_9HELI</name>
<comment type="similarity">
    <text evidence="1">Belongs to the UDP-N-acetylglucosamine 2-epimerase family.</text>
</comment>